<dbReference type="Proteomes" id="UP000663802">
    <property type="component" value="Unassembled WGS sequence"/>
</dbReference>
<sequence length="57" mass="6710">MEINNNANAEINIEILKGENIYSLILYLYIKYEMKTKILVISNSFTNIVELFIKLKK</sequence>
<keyword evidence="2" id="KW-1185">Reference proteome</keyword>
<evidence type="ECO:0000313" key="2">
    <source>
        <dbReference type="Proteomes" id="UP000663802"/>
    </source>
</evidence>
<accession>A0ABQ1EGJ9</accession>
<name>A0ABQ1EGJ9_9CLOT</name>
<protein>
    <submittedName>
        <fullName evidence="1">Uncharacterized protein</fullName>
    </submittedName>
</protein>
<evidence type="ECO:0000313" key="1">
    <source>
        <dbReference type="EMBL" id="GFZ33940.1"/>
    </source>
</evidence>
<dbReference type="EMBL" id="BMBA01000008">
    <property type="protein sequence ID" value="GFZ33940.1"/>
    <property type="molecule type" value="Genomic_DNA"/>
</dbReference>
<organism evidence="1 2">
    <name type="scientific">Clostridium zeae</name>
    <dbReference type="NCBI Taxonomy" id="2759022"/>
    <lineage>
        <taxon>Bacteria</taxon>
        <taxon>Bacillati</taxon>
        <taxon>Bacillota</taxon>
        <taxon>Clostridia</taxon>
        <taxon>Eubacteriales</taxon>
        <taxon>Clostridiaceae</taxon>
        <taxon>Clostridium</taxon>
    </lineage>
</organism>
<gene>
    <name evidence="1" type="ORF">CSC2_44660</name>
</gene>
<proteinExistence type="predicted"/>
<reference evidence="1 2" key="1">
    <citation type="journal article" date="2021" name="Int. J. Syst. Evol. Microbiol.">
        <title>Clostridium zeae sp. nov., isolated from corn silage.</title>
        <authorList>
            <person name="Kobayashi H."/>
            <person name="Tanizawa Y."/>
            <person name="Yagura M."/>
            <person name="Sakamoto M."/>
            <person name="Ohkuma M."/>
            <person name="Tohno M."/>
        </authorList>
    </citation>
    <scope>NUCLEOTIDE SEQUENCE [LARGE SCALE GENOMIC DNA]</scope>
    <source>
        <strain evidence="1 2">CSC2</strain>
    </source>
</reference>
<comment type="caution">
    <text evidence="1">The sequence shown here is derived from an EMBL/GenBank/DDBJ whole genome shotgun (WGS) entry which is preliminary data.</text>
</comment>